<feature type="compositionally biased region" description="Polar residues" evidence="5">
    <location>
        <begin position="182"/>
        <end position="199"/>
    </location>
</feature>
<evidence type="ECO:0000256" key="2">
    <source>
        <dbReference type="ARBA" id="ARBA00022670"/>
    </source>
</evidence>
<keyword evidence="4" id="KW-0788">Thiol protease</keyword>
<dbReference type="InterPro" id="IPR038765">
    <property type="entry name" value="Papain-like_cys_pep_sf"/>
</dbReference>
<dbReference type="InterPro" id="IPR003653">
    <property type="entry name" value="Peptidase_C48_C"/>
</dbReference>
<evidence type="ECO:0000259" key="6">
    <source>
        <dbReference type="PROSITE" id="PS50600"/>
    </source>
</evidence>
<dbReference type="Pfam" id="PF02902">
    <property type="entry name" value="Peptidase_C48"/>
    <property type="match status" value="1"/>
</dbReference>
<accession>A0A292Q3H1</accession>
<keyword evidence="8" id="KW-1185">Reference proteome</keyword>
<dbReference type="SUPFAM" id="SSF54001">
    <property type="entry name" value="Cysteine proteinases"/>
    <property type="match status" value="1"/>
</dbReference>
<protein>
    <recommendedName>
        <fullName evidence="6">Ubiquitin-like protease family profile domain-containing protein</fullName>
    </recommendedName>
</protein>
<evidence type="ECO:0000256" key="3">
    <source>
        <dbReference type="ARBA" id="ARBA00022801"/>
    </source>
</evidence>
<feature type="region of interest" description="Disordered" evidence="5">
    <location>
        <begin position="330"/>
        <end position="366"/>
    </location>
</feature>
<feature type="compositionally biased region" description="Basic and acidic residues" evidence="5">
    <location>
        <begin position="343"/>
        <end position="366"/>
    </location>
</feature>
<reference evidence="7" key="1">
    <citation type="submission" date="2015-10" db="EMBL/GenBank/DDBJ databases">
        <authorList>
            <person name="Regsiter A."/>
            <person name="william w."/>
        </authorList>
    </citation>
    <scope>NUCLEOTIDE SEQUENCE</scope>
    <source>
        <strain evidence="7">Montdore</strain>
    </source>
</reference>
<feature type="domain" description="Ubiquitin-like protease family profile" evidence="6">
    <location>
        <begin position="481"/>
        <end position="673"/>
    </location>
</feature>
<feature type="compositionally biased region" description="Polar residues" evidence="5">
    <location>
        <begin position="333"/>
        <end position="342"/>
    </location>
</feature>
<dbReference type="Proteomes" id="UP001412239">
    <property type="component" value="Unassembled WGS sequence"/>
</dbReference>
<evidence type="ECO:0000256" key="1">
    <source>
        <dbReference type="ARBA" id="ARBA00005234"/>
    </source>
</evidence>
<proteinExistence type="inferred from homology"/>
<feature type="region of interest" description="Disordered" evidence="5">
    <location>
        <begin position="178"/>
        <end position="204"/>
    </location>
</feature>
<dbReference type="GO" id="GO:0016929">
    <property type="term" value="F:deSUMOylase activity"/>
    <property type="evidence" value="ECO:0007669"/>
    <property type="project" value="TreeGrafter"/>
</dbReference>
<dbReference type="Gene3D" id="3.40.395.10">
    <property type="entry name" value="Adenoviral Proteinase, Chain A"/>
    <property type="match status" value="1"/>
</dbReference>
<feature type="region of interest" description="Disordered" evidence="5">
    <location>
        <begin position="1"/>
        <end position="61"/>
    </location>
</feature>
<dbReference type="PROSITE" id="PS50600">
    <property type="entry name" value="ULP_PROTEASE"/>
    <property type="match status" value="1"/>
</dbReference>
<keyword evidence="3" id="KW-0378">Hydrolase</keyword>
<dbReference type="GO" id="GO:0005634">
    <property type="term" value="C:nucleus"/>
    <property type="evidence" value="ECO:0007669"/>
    <property type="project" value="TreeGrafter"/>
</dbReference>
<evidence type="ECO:0000313" key="8">
    <source>
        <dbReference type="Proteomes" id="UP001412239"/>
    </source>
</evidence>
<dbReference type="GO" id="GO:0016926">
    <property type="term" value="P:protein desumoylation"/>
    <property type="evidence" value="ECO:0007669"/>
    <property type="project" value="TreeGrafter"/>
</dbReference>
<keyword evidence="2" id="KW-0645">Protease</keyword>
<dbReference type="PANTHER" id="PTHR12606">
    <property type="entry name" value="SENTRIN/SUMO-SPECIFIC PROTEASE"/>
    <property type="match status" value="1"/>
</dbReference>
<gene>
    <name evidence="7" type="ORF">GSTUAT00001629001</name>
</gene>
<organism evidence="7 8">
    <name type="scientific">Tuber aestivum</name>
    <name type="common">summer truffle</name>
    <dbReference type="NCBI Taxonomy" id="59557"/>
    <lineage>
        <taxon>Eukaryota</taxon>
        <taxon>Fungi</taxon>
        <taxon>Dikarya</taxon>
        <taxon>Ascomycota</taxon>
        <taxon>Pezizomycotina</taxon>
        <taxon>Pezizomycetes</taxon>
        <taxon>Pezizales</taxon>
        <taxon>Tuberaceae</taxon>
        <taxon>Tuber</taxon>
    </lineage>
</organism>
<dbReference type="PANTHER" id="PTHR12606:SF141">
    <property type="entry name" value="GH15225P-RELATED"/>
    <property type="match status" value="1"/>
</dbReference>
<dbReference type="GO" id="GO:0006508">
    <property type="term" value="P:proteolysis"/>
    <property type="evidence" value="ECO:0007669"/>
    <property type="project" value="UniProtKB-KW"/>
</dbReference>
<sequence>MESAVIASDNLTTTPESSVGPATPVAIFSPTTSPSPSTSSQKRKRGEDESSRSSTTAPPRARTASLAFGASNMWGFGYISSIWKAVVDWSFIRRPEETIEIVGAAGAAQTVETTEPDYMIGGRPGSKRPKLTEAENLSRSSNDEIAPIPNVVHSRASGKEYGRSQGGAIRDGLKVKAPAPNASESTITTQQLPSPQASASGDEHFPNLPRVPAPKAFSGSERVRLDCPIVKREEPFFAVPINKPLRIRSVLRGAVRRRDQKFATRLAQAGFLSPSTGLTPRFPGHMTNKLGLSHRVSWKSHLSPRAQSILQTPSIDRRLPNDQLRRSARLASINGQVSSSRVQKPESKDEKEKRRKQEALRRSQMKAHIESEPLDVLLEQLRARGEHGFLNLKEVERKRREREIEIQRLRAEDVNALLSTSLRFSPGALSKLTGMKQQARNKIKKEVIPPLGPVRREKAERTFAEVSRPGLNKTYITKWNIPITNRDFERLKPNQWLNDEIINFYMNLICERTNSSFPNGPKKVFAHNTYFWPKLKDGGHKAVARWARRAKCGGEDLLKLDYLLMPAHVGGNHWCLAVVNFKQKRFEYYDSLGGKFTPESRPAPYKVSLFPSHTPGVDLYLLIARQMMRGYMRDETGGKFNDTDWVDYAMPGAPQQRNMNDCGVFALKSAEVLTRSGRLDFTASDIPLVRSRMLVEILEGQLLPPGNP</sequence>
<feature type="compositionally biased region" description="Low complexity" evidence="5">
    <location>
        <begin position="29"/>
        <end position="40"/>
    </location>
</feature>
<comment type="similarity">
    <text evidence="1">Belongs to the peptidase C48 family.</text>
</comment>
<evidence type="ECO:0000313" key="7">
    <source>
        <dbReference type="EMBL" id="CUS14339.1"/>
    </source>
</evidence>
<dbReference type="EMBL" id="LN890960">
    <property type="protein sequence ID" value="CUS14339.1"/>
    <property type="molecule type" value="Genomic_DNA"/>
</dbReference>
<name>A0A292Q3H1_9PEZI</name>
<evidence type="ECO:0000256" key="4">
    <source>
        <dbReference type="ARBA" id="ARBA00022807"/>
    </source>
</evidence>
<dbReference type="AlphaFoldDB" id="A0A292Q3H1"/>
<evidence type="ECO:0000256" key="5">
    <source>
        <dbReference type="SAM" id="MobiDB-lite"/>
    </source>
</evidence>